<feature type="domain" description="Solute-binding protein family 3/N-terminal" evidence="6">
    <location>
        <begin position="83"/>
        <end position="327"/>
    </location>
</feature>
<evidence type="ECO:0000256" key="2">
    <source>
        <dbReference type="ARBA" id="ARBA00007734"/>
    </source>
</evidence>
<evidence type="ECO:0000313" key="8">
    <source>
        <dbReference type="Proteomes" id="UP000325743"/>
    </source>
</evidence>
<gene>
    <name evidence="7" type="ORF">D2917_15895</name>
</gene>
<dbReference type="AlphaFoldDB" id="A0A5P3VK63"/>
<sequence>MSAVRPSRWLAGLLLSGLMGTFSLCGPSAVAQQKPPAQNPASAAVAPAAGAAPSKAEPAKPRGLSLANKPRTGDFDVMLKSRVIRVLVPYSRTLYFSDKGRERGLTAELVRNFERYLNKKYADQLGKRPLTVIIIPTTRDRLLPDLTAGLGDIAAGNLTETENRLKQVDFAAPRDRKPVRELVVTGPKAPALQRLDDLAGKTVHVRRASSYFESLTVLNDGLRHAGKAPMKLVMLPDALEDEDVLEMLNAGVLQIVVVDDWKAATWAQILPDIKVREDLAVREGGYVGWAFRKNSPQLRQAIDDFYVNFVKKQGVAEYLLKQTMQRVKQIKNNTDDAEYKRFQQTIAFFEKYGKDYGFDPLMLAAQGFQESQLNQEARSHVGAVGIMQIMPATGKELNVGNIRMAEANVHAGAKYMDRLMTRYFPDAHFSESNRPLFAFASYNAGPGNIAKMRKEAAARGLDPDKWFNNVEIVVAEKIGIETTTYVRNIFKYYAAYRLMQDMQVTRDRAIRQMQK</sequence>
<dbReference type="InterPro" id="IPR023346">
    <property type="entry name" value="Lysozyme-like_dom_sf"/>
</dbReference>
<feature type="chain" id="PRO_5025013843" evidence="5">
    <location>
        <begin position="32"/>
        <end position="515"/>
    </location>
</feature>
<reference evidence="7 8" key="1">
    <citation type="submission" date="2018-09" db="EMBL/GenBank/DDBJ databases">
        <title>Complete genome sequence of Cupriavidus oxalaticus T2, a bacterium capable of phenol tolerance and degradation.</title>
        <authorList>
            <person name="Yan J."/>
        </authorList>
    </citation>
    <scope>NUCLEOTIDE SEQUENCE [LARGE SCALE GENOMIC DNA]</scope>
    <source>
        <strain evidence="7 8">T2</strain>
    </source>
</reference>
<keyword evidence="5" id="KW-0732">Signal</keyword>
<accession>A0A5P3VK63</accession>
<evidence type="ECO:0000259" key="6">
    <source>
        <dbReference type="SMART" id="SM00062"/>
    </source>
</evidence>
<evidence type="ECO:0000313" key="7">
    <source>
        <dbReference type="EMBL" id="QEZ45803.1"/>
    </source>
</evidence>
<dbReference type="Gene3D" id="3.40.190.10">
    <property type="entry name" value="Periplasmic binding protein-like II"/>
    <property type="match status" value="2"/>
</dbReference>
<evidence type="ECO:0000256" key="1">
    <source>
        <dbReference type="ARBA" id="ARBA00004339"/>
    </source>
</evidence>
<dbReference type="Proteomes" id="UP000325743">
    <property type="component" value="Chromosome 2"/>
</dbReference>
<proteinExistence type="inferred from homology"/>
<dbReference type="Pfam" id="PF00497">
    <property type="entry name" value="SBP_bac_3"/>
    <property type="match status" value="1"/>
</dbReference>
<dbReference type="CDD" id="cd13403">
    <property type="entry name" value="MLTF-like"/>
    <property type="match status" value="1"/>
</dbReference>
<dbReference type="Gene3D" id="1.10.530.10">
    <property type="match status" value="1"/>
</dbReference>
<feature type="signal peptide" evidence="5">
    <location>
        <begin position="1"/>
        <end position="31"/>
    </location>
</feature>
<dbReference type="SUPFAM" id="SSF53955">
    <property type="entry name" value="Lysozyme-like"/>
    <property type="match status" value="1"/>
</dbReference>
<dbReference type="SUPFAM" id="SSF53850">
    <property type="entry name" value="Periplasmic binding protein-like II"/>
    <property type="match status" value="1"/>
</dbReference>
<dbReference type="RefSeq" id="WP_151071247.1">
    <property type="nucleotide sequence ID" value="NZ_CP032519.1"/>
</dbReference>
<dbReference type="SMART" id="SM00062">
    <property type="entry name" value="PBPb"/>
    <property type="match status" value="1"/>
</dbReference>
<comment type="subcellular location">
    <subcellularLocation>
        <location evidence="1">Cell outer membrane</location>
        <topology evidence="1">Peripheral membrane protein</topology>
    </subcellularLocation>
</comment>
<dbReference type="PANTHER" id="PTHR37423:SF2">
    <property type="entry name" value="MEMBRANE-BOUND LYTIC MUREIN TRANSGLYCOSYLASE C"/>
    <property type="match status" value="1"/>
</dbReference>
<organism evidence="7 8">
    <name type="scientific">Cupriavidus oxalaticus</name>
    <dbReference type="NCBI Taxonomy" id="96344"/>
    <lineage>
        <taxon>Bacteria</taxon>
        <taxon>Pseudomonadati</taxon>
        <taxon>Pseudomonadota</taxon>
        <taxon>Betaproteobacteria</taxon>
        <taxon>Burkholderiales</taxon>
        <taxon>Burkholderiaceae</taxon>
        <taxon>Cupriavidus</taxon>
    </lineage>
</organism>
<dbReference type="InterPro" id="IPR008258">
    <property type="entry name" value="Transglycosylase_SLT_dom_1"/>
</dbReference>
<keyword evidence="3" id="KW-0998">Cell outer membrane</keyword>
<keyword evidence="3" id="KW-0472">Membrane</keyword>
<dbReference type="InterPro" id="IPR001638">
    <property type="entry name" value="Solute-binding_3/MltF_N"/>
</dbReference>
<dbReference type="GO" id="GO:0009279">
    <property type="term" value="C:cell outer membrane"/>
    <property type="evidence" value="ECO:0007669"/>
    <property type="project" value="UniProtKB-SubCell"/>
</dbReference>
<dbReference type="PANTHER" id="PTHR37423">
    <property type="entry name" value="SOLUBLE LYTIC MUREIN TRANSGLYCOSYLASE-RELATED"/>
    <property type="match status" value="1"/>
</dbReference>
<evidence type="ECO:0000256" key="5">
    <source>
        <dbReference type="SAM" id="SignalP"/>
    </source>
</evidence>
<feature type="region of interest" description="Disordered" evidence="4">
    <location>
        <begin position="29"/>
        <end position="67"/>
    </location>
</feature>
<dbReference type="Pfam" id="PF01464">
    <property type="entry name" value="SLT"/>
    <property type="match status" value="1"/>
</dbReference>
<dbReference type="CDD" id="cd01009">
    <property type="entry name" value="PBP2_YfhD_N"/>
    <property type="match status" value="1"/>
</dbReference>
<feature type="compositionally biased region" description="Low complexity" evidence="4">
    <location>
        <begin position="35"/>
        <end position="56"/>
    </location>
</feature>
<protein>
    <submittedName>
        <fullName evidence="7">Lytic transglycosylase F</fullName>
    </submittedName>
</protein>
<evidence type="ECO:0000256" key="4">
    <source>
        <dbReference type="SAM" id="MobiDB-lite"/>
    </source>
</evidence>
<comment type="similarity">
    <text evidence="2">Belongs to the transglycosylase Slt family.</text>
</comment>
<evidence type="ECO:0000256" key="3">
    <source>
        <dbReference type="ARBA" id="ARBA00023237"/>
    </source>
</evidence>
<name>A0A5P3VK63_9BURK</name>
<dbReference type="EMBL" id="CP032519">
    <property type="protein sequence ID" value="QEZ45803.1"/>
    <property type="molecule type" value="Genomic_DNA"/>
</dbReference>